<dbReference type="EMBL" id="QTTT01000001">
    <property type="protein sequence ID" value="REE98338.1"/>
    <property type="molecule type" value="Genomic_DNA"/>
</dbReference>
<comment type="caution">
    <text evidence="2">The sequence shown here is derived from an EMBL/GenBank/DDBJ whole genome shotgun (WGS) entry which is preliminary data.</text>
</comment>
<dbReference type="RefSeq" id="WP_116023802.1">
    <property type="nucleotide sequence ID" value="NZ_QTTT01000001.1"/>
</dbReference>
<organism evidence="2 3">
    <name type="scientific">Thermomonospora umbrina</name>
    <dbReference type="NCBI Taxonomy" id="111806"/>
    <lineage>
        <taxon>Bacteria</taxon>
        <taxon>Bacillati</taxon>
        <taxon>Actinomycetota</taxon>
        <taxon>Actinomycetes</taxon>
        <taxon>Streptosporangiales</taxon>
        <taxon>Thermomonosporaceae</taxon>
        <taxon>Thermomonospora</taxon>
    </lineage>
</organism>
<sequence length="125" mass="13162">MGFAKLAAAITIPAAAAVAALAAPGTAAADPLPNENPFTIDRTFANVTGYISLDGVRGTLTDKGNDGKSSTYTIVWYQLVNGDYVPRDTDRVTVPDGGSEPFIEYPDINGSVFHANWYQHSLAVG</sequence>
<feature type="signal peptide" evidence="1">
    <location>
        <begin position="1"/>
        <end position="29"/>
    </location>
</feature>
<evidence type="ECO:0000313" key="2">
    <source>
        <dbReference type="EMBL" id="REE98338.1"/>
    </source>
</evidence>
<dbReference type="OrthoDB" id="3488130at2"/>
<dbReference type="Proteomes" id="UP000256661">
    <property type="component" value="Unassembled WGS sequence"/>
</dbReference>
<accession>A0A3D9SRA6</accession>
<reference evidence="2 3" key="1">
    <citation type="submission" date="2018-08" db="EMBL/GenBank/DDBJ databases">
        <title>Sequencing the genomes of 1000 actinobacteria strains.</title>
        <authorList>
            <person name="Klenk H.-P."/>
        </authorList>
    </citation>
    <scope>NUCLEOTIDE SEQUENCE [LARGE SCALE GENOMIC DNA]</scope>
    <source>
        <strain evidence="2 3">DSM 43927</strain>
    </source>
</reference>
<feature type="chain" id="PRO_5017743827" evidence="1">
    <location>
        <begin position="30"/>
        <end position="125"/>
    </location>
</feature>
<evidence type="ECO:0000256" key="1">
    <source>
        <dbReference type="SAM" id="SignalP"/>
    </source>
</evidence>
<name>A0A3D9SRA6_9ACTN</name>
<gene>
    <name evidence="2" type="ORF">DFJ69_3825</name>
</gene>
<keyword evidence="3" id="KW-1185">Reference proteome</keyword>
<evidence type="ECO:0000313" key="3">
    <source>
        <dbReference type="Proteomes" id="UP000256661"/>
    </source>
</evidence>
<proteinExistence type="predicted"/>
<protein>
    <submittedName>
        <fullName evidence="2">Uncharacterized protein</fullName>
    </submittedName>
</protein>
<keyword evidence="1" id="KW-0732">Signal</keyword>
<dbReference type="AlphaFoldDB" id="A0A3D9SRA6"/>